<dbReference type="WBParaSite" id="HNAJ_0001042401-mRNA-1">
    <property type="protein sequence ID" value="HNAJ_0001042401-mRNA-1"/>
    <property type="gene ID" value="HNAJ_0001042401"/>
</dbReference>
<reference evidence="2" key="1">
    <citation type="submission" date="2017-02" db="UniProtKB">
        <authorList>
            <consortium name="WormBaseParasite"/>
        </authorList>
    </citation>
    <scope>IDENTIFICATION</scope>
</reference>
<dbReference type="AlphaFoldDB" id="A0A0R3TS24"/>
<name>A0A0R3TS24_RODNA</name>
<accession>A0A0R3TS24</accession>
<feature type="region of interest" description="Disordered" evidence="1">
    <location>
        <begin position="338"/>
        <end position="358"/>
    </location>
</feature>
<sequence>LRWQRNSPANRNFGGSYQILRQPPSNVSPLHSRMFSDPDVFYQDGPCDTFCCWQERRQPIVDGYNWYDGAAYDEEYEPEWYQPMSYDRQEKRPYQLPSNHLQLPMGDYGCWSDTGMPPATRTLDSAKRWSSWDRHGEVADHFYDNLNYINDNRYYTDDQSTDEWPLDSSCTLQGPAGHFYPPSKQNNSHHLYYSMMSTDYQTTDSETNRYLPDRAFTIYNRRMMRNDTVIAGNREQVDQFRRYPLQDGPVGRMKATARLPPSQTSGPADPPTINAAVHVMVEGVTHRIEPYLAAPSRPTFQDQVGQWCSCNSDYEVDTKIISFDHSRRFSPIGASFHLDASSPSAEKPSLALSRSSSPCVRRKSEDAYDMNVLNGQLSSENLRATAEAAVADQLPPGAHPVDLRNATTTSPPADIPSHLLQDLLDSPEPSLTPPPHPSLEGGSPRTSPTSFSISTPSAVNKQSSLSHQHHLQVPIDGTRLIPLSPTVILRQVETEKRPPDVVRETMENKKSPEPKSEKNEALNAQYLAKPEVAVDYQQMVTTRSSEAHTIEGICFFYESLTLLDS</sequence>
<evidence type="ECO:0000256" key="1">
    <source>
        <dbReference type="SAM" id="MobiDB-lite"/>
    </source>
</evidence>
<feature type="compositionally biased region" description="Low complexity" evidence="1">
    <location>
        <begin position="443"/>
        <end position="457"/>
    </location>
</feature>
<organism evidence="2">
    <name type="scientific">Rodentolepis nana</name>
    <name type="common">Dwarf tapeworm</name>
    <name type="synonym">Hymenolepis nana</name>
    <dbReference type="NCBI Taxonomy" id="102285"/>
    <lineage>
        <taxon>Eukaryota</taxon>
        <taxon>Metazoa</taxon>
        <taxon>Spiralia</taxon>
        <taxon>Lophotrochozoa</taxon>
        <taxon>Platyhelminthes</taxon>
        <taxon>Cestoda</taxon>
        <taxon>Eucestoda</taxon>
        <taxon>Cyclophyllidea</taxon>
        <taxon>Hymenolepididae</taxon>
        <taxon>Rodentolepis</taxon>
    </lineage>
</organism>
<dbReference type="STRING" id="102285.A0A0R3TS24"/>
<feature type="region of interest" description="Disordered" evidence="1">
    <location>
        <begin position="394"/>
        <end position="461"/>
    </location>
</feature>
<protein>
    <submittedName>
        <fullName evidence="2">SH2 domain-containing protein</fullName>
    </submittedName>
</protein>
<proteinExistence type="predicted"/>
<evidence type="ECO:0000313" key="2">
    <source>
        <dbReference type="WBParaSite" id="HNAJ_0001042401-mRNA-1"/>
    </source>
</evidence>